<feature type="transmembrane region" description="Helical" evidence="14">
    <location>
        <begin position="521"/>
        <end position="538"/>
    </location>
</feature>
<evidence type="ECO:0000256" key="6">
    <source>
        <dbReference type="ARBA" id="ARBA00022723"/>
    </source>
</evidence>
<evidence type="ECO:0000256" key="13">
    <source>
        <dbReference type="SAM" id="MobiDB-lite"/>
    </source>
</evidence>
<comment type="caution">
    <text evidence="16">The sequence shown here is derived from an EMBL/GenBank/DDBJ whole genome shotgun (WGS) entry which is preliminary data.</text>
</comment>
<dbReference type="Gene3D" id="4.10.460.10">
    <property type="entry name" value="Inositol Polyphosphate 1-phosphatase, domain 1"/>
    <property type="match status" value="1"/>
</dbReference>
<keyword evidence="4" id="KW-0813">Transport</keyword>
<dbReference type="InterPro" id="IPR000760">
    <property type="entry name" value="Inositol_monophosphatase-like"/>
</dbReference>
<comment type="similarity">
    <text evidence="2">Belongs to the TRAM family.</text>
</comment>
<dbReference type="GO" id="GO:0045048">
    <property type="term" value="P:protein insertion into ER membrane"/>
    <property type="evidence" value="ECO:0007669"/>
    <property type="project" value="TreeGrafter"/>
</dbReference>
<dbReference type="PROSITE" id="PS50922">
    <property type="entry name" value="TLC"/>
    <property type="match status" value="1"/>
</dbReference>
<dbReference type="SUPFAM" id="SSF56655">
    <property type="entry name" value="Carbohydrate phosphatase"/>
    <property type="match status" value="1"/>
</dbReference>
<sequence length="845" mass="97228">MSSVLLRDFLYQLSICSEKAACIARHIRFMHADFNSMIEEKQLDENHQHLDADYKTLADVIIQEVIKRDLRRIYPALTNHIYGEEDGSLKLNSSDEKIFIDVTGTQEDIHNLLKKLFNNKSAESTETLAEIVSSSSNITLSNQCKQSFEKIPHDIFIDLSNIGIWIDPVDGTQQYINGTDGFVDSNTGIIPDGLPAALVLIGCFDLKDGRAVLGVINRAFNEKIDEYRWKGLIYWGTVLSNAKFNNLEDVYKRHENNNQRVLLHGSADVNTFDNILNDWTKMEVSACGNKLLSIALKQANIYLVTKSAAYNWDLCAAHAIIQSINGQILDLRQVINYYQENRTKQNVNLSQFEIIYNNIKPNKFQPKDYAYSKCLTIYYTRHILNGANLLLNSNKYFPSRTSSNDATQKNPNLELIACKRSSSSNASKFLNLKNLIMPPPPSAVLKKKTTSKNPPFLSQEFLIQNHGDIASSIIMILTLGAVFHVTSPYFTVFFGPRHNATNFISYSTVPATLFNYGYKDLAMLFAYTLVCITVHAIWQEYVLDKLNKKLHLSKSKNAKFFESGQLILFYVISVLWALKLFQDESYFQSGLEYLWRDYPYIGMTIWTQLFFIIQISYWLHNYPELYIQKVRKEDIPSRIFYTSLHLITILYGYLTRFWRISLILLTIHYFIEIFHHLSRLAYFYTTAKIHSIKAKSISKYLLNIWYYIFIVGRLISIVLIWLTFWFGLKSSSVNKISYTSTSLTDSNDTSNESIMVSNFNTPTVRLFTLVTMGALQFWLVWNFIQFHMRRRREQGGAPSTATTLTKVSNKLKQKQQDLKTDKSETDETDERPAIVANGIGNKKSN</sequence>
<keyword evidence="9 14" id="KW-1133">Transmembrane helix</keyword>
<evidence type="ECO:0000256" key="12">
    <source>
        <dbReference type="PROSITE-ProRule" id="PRU00205"/>
    </source>
</evidence>
<dbReference type="GO" id="GO:0006616">
    <property type="term" value="P:SRP-dependent cotranslational protein targeting to membrane, translocation"/>
    <property type="evidence" value="ECO:0007669"/>
    <property type="project" value="InterPro"/>
</dbReference>
<keyword evidence="7 11" id="KW-0460">Magnesium</keyword>
<accession>A0A813YME8</accession>
<evidence type="ECO:0000313" key="16">
    <source>
        <dbReference type="EMBL" id="CAF0886083.1"/>
    </source>
</evidence>
<evidence type="ECO:0000256" key="4">
    <source>
        <dbReference type="ARBA" id="ARBA00022448"/>
    </source>
</evidence>
<feature type="region of interest" description="Disordered" evidence="13">
    <location>
        <begin position="794"/>
        <end position="845"/>
    </location>
</feature>
<dbReference type="GO" id="GO:0046872">
    <property type="term" value="F:metal ion binding"/>
    <property type="evidence" value="ECO:0007669"/>
    <property type="project" value="UniProtKB-KW"/>
</dbReference>
<keyword evidence="5 12" id="KW-0812">Transmembrane</keyword>
<feature type="binding site" evidence="11">
    <location>
        <position position="84"/>
    </location>
    <ligand>
        <name>Mg(2+)</name>
        <dbReference type="ChEBI" id="CHEBI:18420"/>
        <label>1</label>
        <note>catalytic</note>
    </ligand>
</feature>
<feature type="compositionally biased region" description="Basic and acidic residues" evidence="13">
    <location>
        <begin position="814"/>
        <end position="825"/>
    </location>
</feature>
<dbReference type="Proteomes" id="UP000663870">
    <property type="component" value="Unassembled WGS sequence"/>
</dbReference>
<feature type="binding site" evidence="11">
    <location>
        <position position="313"/>
    </location>
    <ligand>
        <name>Mg(2+)</name>
        <dbReference type="ChEBI" id="CHEBI:18420"/>
        <label>1</label>
        <note>catalytic</note>
    </ligand>
</feature>
<organism evidence="16 17">
    <name type="scientific">Rotaria sordida</name>
    <dbReference type="NCBI Taxonomy" id="392033"/>
    <lineage>
        <taxon>Eukaryota</taxon>
        <taxon>Metazoa</taxon>
        <taxon>Spiralia</taxon>
        <taxon>Gnathifera</taxon>
        <taxon>Rotifera</taxon>
        <taxon>Eurotatoria</taxon>
        <taxon>Bdelloidea</taxon>
        <taxon>Philodinida</taxon>
        <taxon>Philodinidae</taxon>
        <taxon>Rotaria</taxon>
    </lineage>
</organism>
<dbReference type="Pfam" id="PF00459">
    <property type="entry name" value="Inositol_P"/>
    <property type="match status" value="1"/>
</dbReference>
<feature type="transmembrane region" description="Helical" evidence="14">
    <location>
        <begin position="639"/>
        <end position="654"/>
    </location>
</feature>
<keyword evidence="6 11" id="KW-0479">Metal-binding</keyword>
<keyword evidence="17" id="KW-1185">Reference proteome</keyword>
<comment type="cofactor">
    <cofactor evidence="11">
        <name>Mg(2+)</name>
        <dbReference type="ChEBI" id="CHEBI:18420"/>
    </cofactor>
</comment>
<dbReference type="GO" id="GO:0005789">
    <property type="term" value="C:endoplasmic reticulum membrane"/>
    <property type="evidence" value="ECO:0007669"/>
    <property type="project" value="TreeGrafter"/>
</dbReference>
<evidence type="ECO:0000256" key="7">
    <source>
        <dbReference type="ARBA" id="ARBA00022842"/>
    </source>
</evidence>
<dbReference type="Pfam" id="PF03798">
    <property type="entry name" value="TRAM_LAG1_CLN8"/>
    <property type="match status" value="1"/>
</dbReference>
<evidence type="ECO:0000256" key="1">
    <source>
        <dbReference type="ARBA" id="ARBA00004141"/>
    </source>
</evidence>
<evidence type="ECO:0000256" key="2">
    <source>
        <dbReference type="ARBA" id="ARBA00005999"/>
    </source>
</evidence>
<feature type="binding site" evidence="11">
    <location>
        <position position="170"/>
    </location>
    <ligand>
        <name>Mg(2+)</name>
        <dbReference type="ChEBI" id="CHEBI:18420"/>
        <label>1</label>
        <note>catalytic</note>
    </ligand>
</feature>
<evidence type="ECO:0000259" key="15">
    <source>
        <dbReference type="PROSITE" id="PS50922"/>
    </source>
</evidence>
<reference evidence="16" key="1">
    <citation type="submission" date="2021-02" db="EMBL/GenBank/DDBJ databases">
        <authorList>
            <person name="Nowell W R."/>
        </authorList>
    </citation>
    <scope>NUCLEOTIDE SEQUENCE</scope>
</reference>
<evidence type="ECO:0000256" key="8">
    <source>
        <dbReference type="ARBA" id="ARBA00022927"/>
    </source>
</evidence>
<dbReference type="PROSITE" id="PS00629">
    <property type="entry name" value="IMP_1"/>
    <property type="match status" value="1"/>
</dbReference>
<feature type="transmembrane region" description="Helical" evidence="14">
    <location>
        <begin position="764"/>
        <end position="784"/>
    </location>
</feature>
<evidence type="ECO:0000256" key="14">
    <source>
        <dbReference type="SAM" id="Phobius"/>
    </source>
</evidence>
<evidence type="ECO:0000256" key="3">
    <source>
        <dbReference type="ARBA" id="ARBA00009759"/>
    </source>
</evidence>
<keyword evidence="10 12" id="KW-0472">Membrane</keyword>
<dbReference type="SMART" id="SM00724">
    <property type="entry name" value="TLC"/>
    <property type="match status" value="1"/>
</dbReference>
<dbReference type="InterPro" id="IPR044897">
    <property type="entry name" value="INPP1_dom_1"/>
</dbReference>
<dbReference type="InterPro" id="IPR006634">
    <property type="entry name" value="TLC-dom"/>
</dbReference>
<evidence type="ECO:0000256" key="10">
    <source>
        <dbReference type="ARBA" id="ARBA00023136"/>
    </source>
</evidence>
<feature type="compositionally biased region" description="Polar residues" evidence="13">
    <location>
        <begin position="797"/>
        <end position="808"/>
    </location>
</feature>
<dbReference type="EMBL" id="CAJNOL010000148">
    <property type="protein sequence ID" value="CAF0886083.1"/>
    <property type="molecule type" value="Genomic_DNA"/>
</dbReference>
<dbReference type="PANTHER" id="PTHR12371:SF11">
    <property type="entry name" value="TRANSLOCATING CHAIN-ASSOCIATED MEMBRANE PROTEIN"/>
    <property type="match status" value="1"/>
</dbReference>
<evidence type="ECO:0000313" key="17">
    <source>
        <dbReference type="Proteomes" id="UP000663870"/>
    </source>
</evidence>
<comment type="similarity">
    <text evidence="3">Belongs to the inositol monophosphatase superfamily.</text>
</comment>
<feature type="transmembrane region" description="Helical" evidence="14">
    <location>
        <begin position="704"/>
        <end position="728"/>
    </location>
</feature>
<name>A0A813YME8_9BILA</name>
<dbReference type="InterPro" id="IPR020583">
    <property type="entry name" value="Inositol_monoP_metal-BS"/>
</dbReference>
<keyword evidence="8" id="KW-0653">Protein transport</keyword>
<dbReference type="InterPro" id="IPR016447">
    <property type="entry name" value="Translocation_assoc_membrane"/>
</dbReference>
<dbReference type="PANTHER" id="PTHR12371">
    <property type="entry name" value="TRANSLOCATION ASSOCIATED MEMBRANE PROTEIN"/>
    <property type="match status" value="1"/>
</dbReference>
<gene>
    <name evidence="16" type="ORF">JXQ802_LOCUS8408</name>
</gene>
<protein>
    <recommendedName>
        <fullName evidence="15">TLC domain-containing protein</fullName>
    </recommendedName>
</protein>
<feature type="domain" description="TLC" evidence="15">
    <location>
        <begin position="558"/>
        <end position="794"/>
    </location>
</feature>
<feature type="transmembrane region" description="Helical" evidence="14">
    <location>
        <begin position="559"/>
        <end position="578"/>
    </location>
</feature>
<feature type="transmembrane region" description="Helical" evidence="14">
    <location>
        <begin position="660"/>
        <end position="684"/>
    </location>
</feature>
<evidence type="ECO:0000256" key="9">
    <source>
        <dbReference type="ARBA" id="ARBA00022989"/>
    </source>
</evidence>
<comment type="subcellular location">
    <subcellularLocation>
        <location evidence="1">Membrane</location>
        <topology evidence="1">Multi-pass membrane protein</topology>
    </subcellularLocation>
</comment>
<evidence type="ECO:0000256" key="11">
    <source>
        <dbReference type="PIRSR" id="PIRSR600760-2"/>
    </source>
</evidence>
<dbReference type="Gene3D" id="3.30.540.10">
    <property type="entry name" value="Fructose-1,6-Bisphosphatase, subunit A, domain 1"/>
    <property type="match status" value="1"/>
</dbReference>
<dbReference type="AlphaFoldDB" id="A0A813YME8"/>
<evidence type="ECO:0000256" key="5">
    <source>
        <dbReference type="ARBA" id="ARBA00022692"/>
    </source>
</evidence>
<proteinExistence type="inferred from homology"/>
<dbReference type="Gene3D" id="3.40.190.80">
    <property type="match status" value="1"/>
</dbReference>
<feature type="binding site" evidence="11">
    <location>
        <position position="167"/>
    </location>
    <ligand>
        <name>Mg(2+)</name>
        <dbReference type="ChEBI" id="CHEBI:18420"/>
        <label>1</label>
        <note>catalytic</note>
    </ligand>
</feature>
<feature type="transmembrane region" description="Helical" evidence="14">
    <location>
        <begin position="598"/>
        <end position="619"/>
    </location>
</feature>